<dbReference type="PROSITE" id="PS51257">
    <property type="entry name" value="PROKAR_LIPOPROTEIN"/>
    <property type="match status" value="1"/>
</dbReference>
<reference evidence="2" key="1">
    <citation type="journal article" date="2019" name="Int. J. Syst. Evol. Microbiol.">
        <title>The Global Catalogue of Microorganisms (GCM) 10K type strain sequencing project: providing services to taxonomists for standard genome sequencing and annotation.</title>
        <authorList>
            <consortium name="The Broad Institute Genomics Platform"/>
            <consortium name="The Broad Institute Genome Sequencing Center for Infectious Disease"/>
            <person name="Wu L."/>
            <person name="Ma J."/>
        </authorList>
    </citation>
    <scope>NUCLEOTIDE SEQUENCE [LARGE SCALE GENOMIC DNA]</scope>
    <source>
        <strain evidence="2">CCUG 58412</strain>
    </source>
</reference>
<accession>A0ABW3F6Y0</accession>
<proteinExistence type="predicted"/>
<sequence>MMRGWIMLGALGLTLLACWWVDQAEQPSTVASSMATPRVRARVPLAQAMPQLPAATSTATLASASVGLPLAEQQAGVNLFSAMPEPVAESAAVAVAVPVSPYTYAGRLQEDGRWTVFLTDGQQQYVLHEGDQFAAGWKVAVLDQQKVILQHAADRFEIRLDHGLDNGVVF</sequence>
<comment type="caution">
    <text evidence="1">The sequence shown here is derived from an EMBL/GenBank/DDBJ whole genome shotgun (WGS) entry which is preliminary data.</text>
</comment>
<evidence type="ECO:0000313" key="1">
    <source>
        <dbReference type="EMBL" id="MFD0914207.1"/>
    </source>
</evidence>
<protein>
    <recommendedName>
        <fullName evidence="3">Type II secretion system protein GspC N-terminal domain-containing protein</fullName>
    </recommendedName>
</protein>
<keyword evidence="2" id="KW-1185">Reference proteome</keyword>
<evidence type="ECO:0008006" key="3">
    <source>
        <dbReference type="Google" id="ProtNLM"/>
    </source>
</evidence>
<dbReference type="EMBL" id="JBHTKB010000002">
    <property type="protein sequence ID" value="MFD0914207.1"/>
    <property type="molecule type" value="Genomic_DNA"/>
</dbReference>
<organism evidence="1 2">
    <name type="scientific">Methylophilus luteus</name>
    <dbReference type="NCBI Taxonomy" id="640108"/>
    <lineage>
        <taxon>Bacteria</taxon>
        <taxon>Pseudomonadati</taxon>
        <taxon>Pseudomonadota</taxon>
        <taxon>Betaproteobacteria</taxon>
        <taxon>Nitrosomonadales</taxon>
        <taxon>Methylophilaceae</taxon>
        <taxon>Methylophilus</taxon>
    </lineage>
</organism>
<dbReference type="RefSeq" id="WP_379057795.1">
    <property type="nucleotide sequence ID" value="NZ_JBHTKB010000002.1"/>
</dbReference>
<dbReference type="Proteomes" id="UP001597128">
    <property type="component" value="Unassembled WGS sequence"/>
</dbReference>
<name>A0ABW3F6Y0_9PROT</name>
<evidence type="ECO:0000313" key="2">
    <source>
        <dbReference type="Proteomes" id="UP001597128"/>
    </source>
</evidence>
<gene>
    <name evidence="1" type="ORF">ACFQ1Z_11660</name>
</gene>